<dbReference type="PANTHER" id="PTHR42886:SF53">
    <property type="entry name" value="ALPHA_BETA-HYDROLASES SUPERFAMILY PROTEIN"/>
    <property type="match status" value="1"/>
</dbReference>
<dbReference type="Proteomes" id="UP000176665">
    <property type="component" value="Unassembled WGS sequence"/>
</dbReference>
<dbReference type="PANTHER" id="PTHR42886">
    <property type="entry name" value="RE40534P-RELATED"/>
    <property type="match status" value="1"/>
</dbReference>
<dbReference type="SUPFAM" id="SSF53474">
    <property type="entry name" value="alpha/beta-Hydrolases"/>
    <property type="match status" value="1"/>
</dbReference>
<sequence>MFAPLSKKLADLGYGVFRFDFRGHGESGGRSVEMTIEGELADLEAAVREVKRKGFKKIGLLGASFGGGTATIFAALKRKELQFLCLWYPVLNYDHTFINPYLPWLKNQMARMRRDLEEKGWTTIPNDGKPFRIGKKLFDEMNWYFPYKELAKIRLPVVIIHGDNDSYVPYKDSLEYIKNKPGEAKLITIKGADHGFGGENEKLYKEEAINKTVLTFRRYL</sequence>
<organism evidence="2 3">
    <name type="scientific">Candidatus Gottesmanbacteria bacterium RBG_16_37_8</name>
    <dbReference type="NCBI Taxonomy" id="1798371"/>
    <lineage>
        <taxon>Bacteria</taxon>
        <taxon>Candidatus Gottesmaniibacteriota</taxon>
    </lineage>
</organism>
<dbReference type="Pfam" id="PF12146">
    <property type="entry name" value="Hydrolase_4"/>
    <property type="match status" value="1"/>
</dbReference>
<dbReference type="AlphaFoldDB" id="A0A1F5YRD1"/>
<feature type="domain" description="Serine aminopeptidase S33" evidence="1">
    <location>
        <begin position="2"/>
        <end position="200"/>
    </location>
</feature>
<proteinExistence type="predicted"/>
<dbReference type="Gene3D" id="3.40.50.1820">
    <property type="entry name" value="alpha/beta hydrolase"/>
    <property type="match status" value="1"/>
</dbReference>
<evidence type="ECO:0000259" key="1">
    <source>
        <dbReference type="Pfam" id="PF12146"/>
    </source>
</evidence>
<comment type="caution">
    <text evidence="2">The sequence shown here is derived from an EMBL/GenBank/DDBJ whole genome shotgun (WGS) entry which is preliminary data.</text>
</comment>
<accession>A0A1F5YRD1</accession>
<dbReference type="InterPro" id="IPR029058">
    <property type="entry name" value="AB_hydrolase_fold"/>
</dbReference>
<gene>
    <name evidence="2" type="ORF">A2W14_05145</name>
</gene>
<dbReference type="STRING" id="1798371.A2W14_05145"/>
<evidence type="ECO:0000313" key="2">
    <source>
        <dbReference type="EMBL" id="OGG02686.1"/>
    </source>
</evidence>
<reference evidence="2 3" key="1">
    <citation type="journal article" date="2016" name="Nat. Commun.">
        <title>Thousands of microbial genomes shed light on interconnected biogeochemical processes in an aquifer system.</title>
        <authorList>
            <person name="Anantharaman K."/>
            <person name="Brown C.T."/>
            <person name="Hug L.A."/>
            <person name="Sharon I."/>
            <person name="Castelle C.J."/>
            <person name="Probst A.J."/>
            <person name="Thomas B.C."/>
            <person name="Singh A."/>
            <person name="Wilkins M.J."/>
            <person name="Karaoz U."/>
            <person name="Brodie E.L."/>
            <person name="Williams K.H."/>
            <person name="Hubbard S.S."/>
            <person name="Banfield J.F."/>
        </authorList>
    </citation>
    <scope>NUCLEOTIDE SEQUENCE [LARGE SCALE GENOMIC DNA]</scope>
</reference>
<name>A0A1F5YRD1_9BACT</name>
<evidence type="ECO:0000313" key="3">
    <source>
        <dbReference type="Proteomes" id="UP000176665"/>
    </source>
</evidence>
<dbReference type="InterPro" id="IPR022742">
    <property type="entry name" value="Hydrolase_4"/>
</dbReference>
<protein>
    <recommendedName>
        <fullName evidence="1">Serine aminopeptidase S33 domain-containing protein</fullName>
    </recommendedName>
</protein>
<dbReference type="EMBL" id="MFJA01000058">
    <property type="protein sequence ID" value="OGG02686.1"/>
    <property type="molecule type" value="Genomic_DNA"/>
</dbReference>